<dbReference type="RefSeq" id="WP_093519387.1">
    <property type="nucleotide sequence ID" value="NZ_FOSK01000005.1"/>
</dbReference>
<comment type="caution">
    <text evidence="8">The sequence shown here is derived from an EMBL/GenBank/DDBJ whole genome shotgun (WGS) entry which is preliminary data.</text>
</comment>
<evidence type="ECO:0000256" key="4">
    <source>
        <dbReference type="ARBA" id="ARBA00023002"/>
    </source>
</evidence>
<evidence type="ECO:0000256" key="5">
    <source>
        <dbReference type="ARBA" id="ARBA00023004"/>
    </source>
</evidence>
<dbReference type="Gene3D" id="1.10.630.10">
    <property type="entry name" value="Cytochrome P450"/>
    <property type="match status" value="1"/>
</dbReference>
<dbReference type="PANTHER" id="PTHR24291:SF50">
    <property type="entry name" value="BIFUNCTIONAL ALBAFLAVENONE MONOOXYGENASE_TERPENE SYNTHASE"/>
    <property type="match status" value="1"/>
</dbReference>
<evidence type="ECO:0000313" key="9">
    <source>
        <dbReference type="Proteomes" id="UP000199598"/>
    </source>
</evidence>
<dbReference type="InterPro" id="IPR017972">
    <property type="entry name" value="Cyt_P450_CS"/>
</dbReference>
<organism evidence="8 9">
    <name type="scientific">Pseudovibrio ascidiaceicola</name>
    <dbReference type="NCBI Taxonomy" id="285279"/>
    <lineage>
        <taxon>Bacteria</taxon>
        <taxon>Pseudomonadati</taxon>
        <taxon>Pseudomonadota</taxon>
        <taxon>Alphaproteobacteria</taxon>
        <taxon>Hyphomicrobiales</taxon>
        <taxon>Stappiaceae</taxon>
        <taxon>Pseudovibrio</taxon>
    </lineage>
</organism>
<keyword evidence="5 7" id="KW-0408">Iron</keyword>
<dbReference type="InterPro" id="IPR036396">
    <property type="entry name" value="Cyt_P450_sf"/>
</dbReference>
<evidence type="ECO:0000313" key="8">
    <source>
        <dbReference type="EMBL" id="SFK44669.1"/>
    </source>
</evidence>
<comment type="similarity">
    <text evidence="1 7">Belongs to the cytochrome P450 family.</text>
</comment>
<protein>
    <submittedName>
        <fullName evidence="8">Cytochrome P450</fullName>
    </submittedName>
</protein>
<dbReference type="PRINTS" id="PR00463">
    <property type="entry name" value="EP450I"/>
</dbReference>
<proteinExistence type="inferred from homology"/>
<keyword evidence="2 7" id="KW-0349">Heme</keyword>
<evidence type="ECO:0000256" key="1">
    <source>
        <dbReference type="ARBA" id="ARBA00010617"/>
    </source>
</evidence>
<dbReference type="Proteomes" id="UP000199598">
    <property type="component" value="Unassembled WGS sequence"/>
</dbReference>
<dbReference type="SUPFAM" id="SSF48264">
    <property type="entry name" value="Cytochrome P450"/>
    <property type="match status" value="1"/>
</dbReference>
<evidence type="ECO:0000256" key="2">
    <source>
        <dbReference type="ARBA" id="ARBA00022617"/>
    </source>
</evidence>
<gene>
    <name evidence="8" type="ORF">SAMN04488518_105136</name>
</gene>
<dbReference type="InterPro" id="IPR050196">
    <property type="entry name" value="Cytochrome_P450_Monoox"/>
</dbReference>
<keyword evidence="3 7" id="KW-0479">Metal-binding</keyword>
<dbReference type="InterPro" id="IPR002401">
    <property type="entry name" value="Cyt_P450_E_grp-I"/>
</dbReference>
<dbReference type="EMBL" id="FOSK01000005">
    <property type="protein sequence ID" value="SFK44669.1"/>
    <property type="molecule type" value="Genomic_DNA"/>
</dbReference>
<keyword evidence="6 7" id="KW-0503">Monooxygenase</keyword>
<keyword evidence="4 7" id="KW-0560">Oxidoreductase</keyword>
<sequence>MPDSILYRPPAPTPCKPLRGLRLFRVFWARNVLTLIPGEFFDSPMERIYFTRRPCFLVNAPDLVNEVLVEKRLSFPKSDVMVDTLKPVIGESTILVSGPKWEEQREMIAPVFSHVSIRGAYKHVQSACTQFLSFLDQMAQLGKTISLRDEMNRLTADIIFRTIFSHPVDNDRARLVFSLSSRYQSITTTWARKMILRGTPDAPKTPMPKEAELLRNELRLLLCDLVEEHTANRFGQHDDMCQRLLDARHPQTGEPLSKKQLVDHIATFFLAGHETTSAILNWAFFILSQRPDYSERIRRETDNVTNGENIEYRHISKLKFTRDIFRETMRLYPPIAFMTRMAEEDSTIGGHKIPRGALMIISPWIVHRHRSYWNNPDHFDPDRFERADDPMTSAFIPFGVGPRVCAGASFATVQAIVLLARLTRFYSFKVMKPDEVFPESGVALRAGSEIRCKLIKRHHMAQ</sequence>
<dbReference type="Pfam" id="PF00067">
    <property type="entry name" value="p450"/>
    <property type="match status" value="1"/>
</dbReference>
<keyword evidence="9" id="KW-1185">Reference proteome</keyword>
<evidence type="ECO:0000256" key="6">
    <source>
        <dbReference type="ARBA" id="ARBA00023033"/>
    </source>
</evidence>
<dbReference type="PROSITE" id="PS00086">
    <property type="entry name" value="CYTOCHROME_P450"/>
    <property type="match status" value="1"/>
</dbReference>
<dbReference type="InterPro" id="IPR001128">
    <property type="entry name" value="Cyt_P450"/>
</dbReference>
<evidence type="ECO:0000256" key="7">
    <source>
        <dbReference type="RuleBase" id="RU000461"/>
    </source>
</evidence>
<dbReference type="PANTHER" id="PTHR24291">
    <property type="entry name" value="CYTOCHROME P450 FAMILY 4"/>
    <property type="match status" value="1"/>
</dbReference>
<dbReference type="PRINTS" id="PR00385">
    <property type="entry name" value="P450"/>
</dbReference>
<evidence type="ECO:0000256" key="3">
    <source>
        <dbReference type="ARBA" id="ARBA00022723"/>
    </source>
</evidence>
<name>A0A1I3ZMA1_9HYPH</name>
<reference evidence="8 9" key="1">
    <citation type="submission" date="2016-10" db="EMBL/GenBank/DDBJ databases">
        <authorList>
            <person name="Varghese N."/>
            <person name="Submissions S."/>
        </authorList>
    </citation>
    <scope>NUCLEOTIDE SEQUENCE [LARGE SCALE GENOMIC DNA]</scope>
    <source>
        <strain evidence="8 9">DSM 16392</strain>
    </source>
</reference>
<accession>A0A1I3ZMA1</accession>